<accession>A0A8H7ZSR9</accession>
<dbReference type="AlphaFoldDB" id="A0A8H7ZSR9"/>
<comment type="caution">
    <text evidence="2">The sequence shown here is derived from an EMBL/GenBank/DDBJ whole genome shotgun (WGS) entry which is preliminary data.</text>
</comment>
<evidence type="ECO:0000313" key="2">
    <source>
        <dbReference type="EMBL" id="KAG5458759.1"/>
    </source>
</evidence>
<dbReference type="InterPro" id="IPR054549">
    <property type="entry name" value="UVB_sens_RUS_dom"/>
</dbReference>
<dbReference type="EMBL" id="JAEFCI010007958">
    <property type="protein sequence ID" value="KAG5458759.1"/>
    <property type="molecule type" value="Genomic_DNA"/>
</dbReference>
<proteinExistence type="predicted"/>
<evidence type="ECO:0000313" key="3">
    <source>
        <dbReference type="Proteomes" id="UP000673691"/>
    </source>
</evidence>
<dbReference type="OrthoDB" id="19606at2759"/>
<gene>
    <name evidence="2" type="ORF">BJ554DRAFT_960</name>
</gene>
<organism evidence="2 3">
    <name type="scientific">Olpidium bornovanus</name>
    <dbReference type="NCBI Taxonomy" id="278681"/>
    <lineage>
        <taxon>Eukaryota</taxon>
        <taxon>Fungi</taxon>
        <taxon>Fungi incertae sedis</taxon>
        <taxon>Olpidiomycota</taxon>
        <taxon>Olpidiomycotina</taxon>
        <taxon>Olpidiomycetes</taxon>
        <taxon>Olpidiales</taxon>
        <taxon>Olpidiaceae</taxon>
        <taxon>Olpidium</taxon>
    </lineage>
</organism>
<keyword evidence="3" id="KW-1185">Reference proteome</keyword>
<dbReference type="Pfam" id="PF04884">
    <property type="entry name" value="UVB_sens_prot"/>
    <property type="match status" value="1"/>
</dbReference>
<protein>
    <recommendedName>
        <fullName evidence="1">Protein root UVB sensitive/RUS domain-containing protein</fullName>
    </recommendedName>
</protein>
<feature type="domain" description="Protein root UVB sensitive/RUS" evidence="1">
    <location>
        <begin position="164"/>
        <end position="270"/>
    </location>
</feature>
<reference evidence="2 3" key="1">
    <citation type="journal article" name="Sci. Rep.">
        <title>Genome-scale phylogenetic analyses confirm Olpidium as the closest living zoosporic fungus to the non-flagellated, terrestrial fungi.</title>
        <authorList>
            <person name="Chang Y."/>
            <person name="Rochon D."/>
            <person name="Sekimoto S."/>
            <person name="Wang Y."/>
            <person name="Chovatia M."/>
            <person name="Sandor L."/>
            <person name="Salamov A."/>
            <person name="Grigoriev I.V."/>
            <person name="Stajich J.E."/>
            <person name="Spatafora J.W."/>
        </authorList>
    </citation>
    <scope>NUCLEOTIDE SEQUENCE [LARGE SCALE GENOMIC DNA]</scope>
    <source>
        <strain evidence="2">S191</strain>
    </source>
</reference>
<dbReference type="Proteomes" id="UP000673691">
    <property type="component" value="Unassembled WGS sequence"/>
</dbReference>
<evidence type="ECO:0000259" key="1">
    <source>
        <dbReference type="Pfam" id="PF04884"/>
    </source>
</evidence>
<name>A0A8H7ZSR9_9FUNG</name>
<sequence>MLPVAASRARCGRALLADPLSAGSIRRFRVYAPPPAGALARGAAVFPCGPGQRLPCRAALRIATTAPSRASTPRGRFVSAEEAEPASSAPFRVSETVGARSRTYRLVEGEALTWRWDELGRKAAAADSENPKAAETEGACSAHHALRGANRPRILRAGLSAYHSANSWLRAMFLPVGYPSSVHPCYARVHWWQFVETVVWSAVSAPFLSCRCTPRFPQPARIRHARLQAMLASLGLTSAQATGGAVAIQWRFSHSLDSHPKTWKLVSNFTAGLKDGIGVREQEESPPAAPSPATLVIAVV</sequence>